<dbReference type="FunFam" id="3.40.50.720:FF:000084">
    <property type="entry name" value="Short-chain dehydrogenase reductase"/>
    <property type="match status" value="1"/>
</dbReference>
<dbReference type="InterPro" id="IPR002347">
    <property type="entry name" value="SDR_fam"/>
</dbReference>
<dbReference type="PRINTS" id="PR00080">
    <property type="entry name" value="SDRFAMILY"/>
</dbReference>
<proteinExistence type="inferred from homology"/>
<keyword evidence="2" id="KW-0560">Oxidoreductase</keyword>
<evidence type="ECO:0000256" key="2">
    <source>
        <dbReference type="ARBA" id="ARBA00023002"/>
    </source>
</evidence>
<dbReference type="InterPro" id="IPR036291">
    <property type="entry name" value="NAD(P)-bd_dom_sf"/>
</dbReference>
<dbReference type="PANTHER" id="PTHR42760">
    <property type="entry name" value="SHORT-CHAIN DEHYDROGENASES/REDUCTASES FAMILY MEMBER"/>
    <property type="match status" value="1"/>
</dbReference>
<dbReference type="EMBL" id="LAZR01000559">
    <property type="protein sequence ID" value="KKN64323.1"/>
    <property type="molecule type" value="Genomic_DNA"/>
</dbReference>
<dbReference type="CDD" id="cd05233">
    <property type="entry name" value="SDR_c"/>
    <property type="match status" value="1"/>
</dbReference>
<protein>
    <submittedName>
        <fullName evidence="3">Uncharacterized protein</fullName>
    </submittedName>
</protein>
<sequence>MNKNFLEGKTALITGAGSGFGREMAISFARRGASLVLNDINIESINKTREMILESYSVDILLVKADISDEKQVIKMKQDVFKKFDNVFLLVNNAGIRGGSSSLKTKNYDYNRVMDVNVKGAWNVTKIFYRKMRKQTFLPIAGKIINITSCAGTESGLNPFIGIYSVSKAALIAFTKLWALELGSDNITVNAICPGIFLTPIYNNDLNFIREWIKLRNIKLPLNQIGDVKQIAEVALFLASPASNYITGQNIIIDGGMTLSINKI</sequence>
<reference evidence="3" key="1">
    <citation type="journal article" date="2015" name="Nature">
        <title>Complex archaea that bridge the gap between prokaryotes and eukaryotes.</title>
        <authorList>
            <person name="Spang A."/>
            <person name="Saw J.H."/>
            <person name="Jorgensen S.L."/>
            <person name="Zaremba-Niedzwiedzka K."/>
            <person name="Martijn J."/>
            <person name="Lind A.E."/>
            <person name="van Eijk R."/>
            <person name="Schleper C."/>
            <person name="Guy L."/>
            <person name="Ettema T.J."/>
        </authorList>
    </citation>
    <scope>NUCLEOTIDE SEQUENCE</scope>
</reference>
<dbReference type="GO" id="GO:0006633">
    <property type="term" value="P:fatty acid biosynthetic process"/>
    <property type="evidence" value="ECO:0007669"/>
    <property type="project" value="TreeGrafter"/>
</dbReference>
<dbReference type="PRINTS" id="PR00081">
    <property type="entry name" value="GDHRDH"/>
</dbReference>
<organism evidence="3">
    <name type="scientific">marine sediment metagenome</name>
    <dbReference type="NCBI Taxonomy" id="412755"/>
    <lineage>
        <taxon>unclassified sequences</taxon>
        <taxon>metagenomes</taxon>
        <taxon>ecological metagenomes</taxon>
    </lineage>
</organism>
<evidence type="ECO:0000313" key="3">
    <source>
        <dbReference type="EMBL" id="KKN64323.1"/>
    </source>
</evidence>
<name>A0A0F9VEX6_9ZZZZ</name>
<dbReference type="PANTHER" id="PTHR42760:SF133">
    <property type="entry name" value="3-OXOACYL-[ACYL-CARRIER-PROTEIN] REDUCTASE"/>
    <property type="match status" value="1"/>
</dbReference>
<dbReference type="PROSITE" id="PS00061">
    <property type="entry name" value="ADH_SHORT"/>
    <property type="match status" value="1"/>
</dbReference>
<comment type="caution">
    <text evidence="3">The sequence shown here is derived from an EMBL/GenBank/DDBJ whole genome shotgun (WGS) entry which is preliminary data.</text>
</comment>
<dbReference type="GO" id="GO:0048038">
    <property type="term" value="F:quinone binding"/>
    <property type="evidence" value="ECO:0007669"/>
    <property type="project" value="TreeGrafter"/>
</dbReference>
<dbReference type="GO" id="GO:0016616">
    <property type="term" value="F:oxidoreductase activity, acting on the CH-OH group of donors, NAD or NADP as acceptor"/>
    <property type="evidence" value="ECO:0007669"/>
    <property type="project" value="TreeGrafter"/>
</dbReference>
<dbReference type="InterPro" id="IPR020904">
    <property type="entry name" value="Sc_DH/Rdtase_CS"/>
</dbReference>
<dbReference type="SUPFAM" id="SSF51735">
    <property type="entry name" value="NAD(P)-binding Rossmann-fold domains"/>
    <property type="match status" value="1"/>
</dbReference>
<dbReference type="Gene3D" id="3.40.50.720">
    <property type="entry name" value="NAD(P)-binding Rossmann-like Domain"/>
    <property type="match status" value="1"/>
</dbReference>
<evidence type="ECO:0000256" key="1">
    <source>
        <dbReference type="ARBA" id="ARBA00006484"/>
    </source>
</evidence>
<comment type="similarity">
    <text evidence="1">Belongs to the short-chain dehydrogenases/reductases (SDR) family.</text>
</comment>
<gene>
    <name evidence="3" type="ORF">LCGC14_0492860</name>
</gene>
<dbReference type="Pfam" id="PF13561">
    <property type="entry name" value="adh_short_C2"/>
    <property type="match status" value="1"/>
</dbReference>
<dbReference type="AlphaFoldDB" id="A0A0F9VEX6"/>
<accession>A0A0F9VEX6</accession>